<reference evidence="2" key="1">
    <citation type="submission" date="2022-11" db="UniProtKB">
        <authorList>
            <consortium name="WormBaseParasite"/>
        </authorList>
    </citation>
    <scope>IDENTIFICATION</scope>
</reference>
<evidence type="ECO:0000313" key="2">
    <source>
        <dbReference type="WBParaSite" id="nRc.2.0.1.t17605-RA"/>
    </source>
</evidence>
<accession>A0A915IW26</accession>
<dbReference type="WBParaSite" id="nRc.2.0.1.t17605-RA">
    <property type="protein sequence ID" value="nRc.2.0.1.t17605-RA"/>
    <property type="gene ID" value="nRc.2.0.1.g17605"/>
</dbReference>
<sequence>MPVGLFVAVDEKVFLIDYNCYFSELNLLNYCECRNCMELGVEKKSHSDYQPEAQSALWSDERWGYTETSALARNADEFN</sequence>
<name>A0A915IW26_ROMCU</name>
<organism evidence="1 2">
    <name type="scientific">Romanomermis culicivorax</name>
    <name type="common">Nematode worm</name>
    <dbReference type="NCBI Taxonomy" id="13658"/>
    <lineage>
        <taxon>Eukaryota</taxon>
        <taxon>Metazoa</taxon>
        <taxon>Ecdysozoa</taxon>
        <taxon>Nematoda</taxon>
        <taxon>Enoplea</taxon>
        <taxon>Dorylaimia</taxon>
        <taxon>Mermithida</taxon>
        <taxon>Mermithoidea</taxon>
        <taxon>Mermithidae</taxon>
        <taxon>Romanomermis</taxon>
    </lineage>
</organism>
<protein>
    <submittedName>
        <fullName evidence="2">Uncharacterized protein</fullName>
    </submittedName>
</protein>
<dbReference type="Proteomes" id="UP000887565">
    <property type="component" value="Unplaced"/>
</dbReference>
<proteinExistence type="predicted"/>
<evidence type="ECO:0000313" key="1">
    <source>
        <dbReference type="Proteomes" id="UP000887565"/>
    </source>
</evidence>
<dbReference type="AlphaFoldDB" id="A0A915IW26"/>
<keyword evidence="1" id="KW-1185">Reference proteome</keyword>